<reference evidence="2" key="1">
    <citation type="journal article" date="2019" name="Int. J. Syst. Evol. Microbiol.">
        <title>The Global Catalogue of Microorganisms (GCM) 10K type strain sequencing project: providing services to taxonomists for standard genome sequencing and annotation.</title>
        <authorList>
            <consortium name="The Broad Institute Genomics Platform"/>
            <consortium name="The Broad Institute Genome Sequencing Center for Infectious Disease"/>
            <person name="Wu L."/>
            <person name="Ma J."/>
        </authorList>
    </citation>
    <scope>NUCLEOTIDE SEQUENCE [LARGE SCALE GENOMIC DNA]</scope>
    <source>
        <strain evidence="2">JCM 16703</strain>
    </source>
</reference>
<organism evidence="1 2">
    <name type="scientific">Nocardioides fonticola</name>
    <dbReference type="NCBI Taxonomy" id="450363"/>
    <lineage>
        <taxon>Bacteria</taxon>
        <taxon>Bacillati</taxon>
        <taxon>Actinomycetota</taxon>
        <taxon>Actinomycetes</taxon>
        <taxon>Propionibacteriales</taxon>
        <taxon>Nocardioidaceae</taxon>
        <taxon>Nocardioides</taxon>
    </lineage>
</organism>
<proteinExistence type="predicted"/>
<evidence type="ECO:0000313" key="1">
    <source>
        <dbReference type="EMBL" id="GAA4123105.1"/>
    </source>
</evidence>
<name>A0ABP7XP51_9ACTN</name>
<protein>
    <submittedName>
        <fullName evidence="1">Uncharacterized protein</fullName>
    </submittedName>
</protein>
<gene>
    <name evidence="1" type="ORF">GCM10022215_29430</name>
</gene>
<accession>A0ABP7XP51</accession>
<comment type="caution">
    <text evidence="1">The sequence shown here is derived from an EMBL/GenBank/DDBJ whole genome shotgun (WGS) entry which is preliminary data.</text>
</comment>
<sequence length="77" mass="8369">MPSVGLMTTNAARLVYDELSSPLQMHDDCEAVARSFPLIAAAPSLQYADFPQDVAKPEITITDAARRIADALQLHLD</sequence>
<dbReference type="EMBL" id="BAAAZH010000023">
    <property type="protein sequence ID" value="GAA4123105.1"/>
    <property type="molecule type" value="Genomic_DNA"/>
</dbReference>
<keyword evidence="2" id="KW-1185">Reference proteome</keyword>
<evidence type="ECO:0000313" key="2">
    <source>
        <dbReference type="Proteomes" id="UP001501495"/>
    </source>
</evidence>
<dbReference type="Proteomes" id="UP001501495">
    <property type="component" value="Unassembled WGS sequence"/>
</dbReference>